<name>A0A511XJ38_9PROT</name>
<dbReference type="AlphaFoldDB" id="A0A511XJ38"/>
<dbReference type="EMBL" id="BJYG01000012">
    <property type="protein sequence ID" value="GEN62960.1"/>
    <property type="molecule type" value="Genomic_DNA"/>
</dbReference>
<dbReference type="Proteomes" id="UP000321746">
    <property type="component" value="Unassembled WGS sequence"/>
</dbReference>
<keyword evidence="2" id="KW-1185">Reference proteome</keyword>
<accession>A0A511XJ38</accession>
<organism evidence="1 2">
    <name type="scientific">Acetobacter oeni</name>
    <dbReference type="NCBI Taxonomy" id="304077"/>
    <lineage>
        <taxon>Bacteria</taxon>
        <taxon>Pseudomonadati</taxon>
        <taxon>Pseudomonadota</taxon>
        <taxon>Alphaproteobacteria</taxon>
        <taxon>Acetobacterales</taxon>
        <taxon>Acetobacteraceae</taxon>
        <taxon>Acetobacter</taxon>
    </lineage>
</organism>
<evidence type="ECO:0000313" key="2">
    <source>
        <dbReference type="Proteomes" id="UP000321746"/>
    </source>
</evidence>
<dbReference type="RefSeq" id="WP_173571982.1">
    <property type="nucleotide sequence ID" value="NZ_BJYG01000012.1"/>
</dbReference>
<gene>
    <name evidence="1" type="ORF">AOE01nite_11840</name>
</gene>
<evidence type="ECO:0000313" key="1">
    <source>
        <dbReference type="EMBL" id="GEN62960.1"/>
    </source>
</evidence>
<comment type="caution">
    <text evidence="1">The sequence shown here is derived from an EMBL/GenBank/DDBJ whole genome shotgun (WGS) entry which is preliminary data.</text>
</comment>
<proteinExistence type="predicted"/>
<protein>
    <submittedName>
        <fullName evidence="1">Uncharacterized protein</fullName>
    </submittedName>
</protein>
<reference evidence="1 2" key="1">
    <citation type="submission" date="2019-07" db="EMBL/GenBank/DDBJ databases">
        <title>Whole genome shotgun sequence of Acetobacter oeni NBRC 105207.</title>
        <authorList>
            <person name="Hosoyama A."/>
            <person name="Uohara A."/>
            <person name="Ohji S."/>
            <person name="Ichikawa N."/>
        </authorList>
    </citation>
    <scope>NUCLEOTIDE SEQUENCE [LARGE SCALE GENOMIC DNA]</scope>
    <source>
        <strain evidence="1 2">NBRC 105207</strain>
    </source>
</reference>
<sequence length="56" mass="6239">MHESRWLTVKRVACDLTAPFLQVPEAGETPENVLLGISHKKTRLTLGAAGFFMTRI</sequence>